<dbReference type="InterPro" id="IPR051010">
    <property type="entry name" value="BCAA_transport"/>
</dbReference>
<name>A0ABU0FFX0_9HYPH</name>
<evidence type="ECO:0000256" key="3">
    <source>
        <dbReference type="ARBA" id="ARBA00022970"/>
    </source>
</evidence>
<organism evidence="7 8">
    <name type="scientific">Labrys monachus</name>
    <dbReference type="NCBI Taxonomy" id="217067"/>
    <lineage>
        <taxon>Bacteria</taxon>
        <taxon>Pseudomonadati</taxon>
        <taxon>Pseudomonadota</taxon>
        <taxon>Alphaproteobacteria</taxon>
        <taxon>Hyphomicrobiales</taxon>
        <taxon>Xanthobacteraceae</taxon>
        <taxon>Labrys</taxon>
    </lineage>
</organism>
<evidence type="ECO:0000256" key="2">
    <source>
        <dbReference type="ARBA" id="ARBA00022692"/>
    </source>
</evidence>
<dbReference type="InterPro" id="IPR001828">
    <property type="entry name" value="ANF_lig-bd_rcpt"/>
</dbReference>
<dbReference type="SUPFAM" id="SSF53822">
    <property type="entry name" value="Periplasmic binding protein-like I"/>
    <property type="match status" value="1"/>
</dbReference>
<dbReference type="InterPro" id="IPR028082">
    <property type="entry name" value="Peripla_BP_I"/>
</dbReference>
<comment type="caution">
    <text evidence="7">The sequence shown here is derived from an EMBL/GenBank/DDBJ whole genome shotgun (WGS) entry which is preliminary data.</text>
</comment>
<keyword evidence="8" id="KW-1185">Reference proteome</keyword>
<proteinExistence type="predicted"/>
<dbReference type="RefSeq" id="WP_307428933.1">
    <property type="nucleotide sequence ID" value="NZ_JAUSVK010000001.1"/>
</dbReference>
<gene>
    <name evidence="7" type="ORF">J3R73_003295</name>
</gene>
<dbReference type="Pfam" id="PF01094">
    <property type="entry name" value="ANF_receptor"/>
    <property type="match status" value="1"/>
</dbReference>
<evidence type="ECO:0000313" key="7">
    <source>
        <dbReference type="EMBL" id="MDQ0393503.1"/>
    </source>
</evidence>
<keyword evidence="3" id="KW-0029">Amino-acid transport</keyword>
<keyword evidence="4" id="KW-1133">Transmembrane helix</keyword>
<dbReference type="PANTHER" id="PTHR30483">
    <property type="entry name" value="LEUCINE-SPECIFIC-BINDING PROTEIN"/>
    <property type="match status" value="1"/>
</dbReference>
<dbReference type="Proteomes" id="UP001237448">
    <property type="component" value="Unassembled WGS sequence"/>
</dbReference>
<dbReference type="CDD" id="cd06346">
    <property type="entry name" value="PBP1_ABC_ligand_binding-like"/>
    <property type="match status" value="1"/>
</dbReference>
<reference evidence="7 8" key="1">
    <citation type="submission" date="2023-07" db="EMBL/GenBank/DDBJ databases">
        <title>Genomic Encyclopedia of Type Strains, Phase IV (KMG-IV): sequencing the most valuable type-strain genomes for metagenomic binning, comparative biology and taxonomic classification.</title>
        <authorList>
            <person name="Goeker M."/>
        </authorList>
    </citation>
    <scope>NUCLEOTIDE SEQUENCE [LARGE SCALE GENOMIC DNA]</scope>
    <source>
        <strain evidence="7 8">DSM 5896</strain>
    </source>
</reference>
<dbReference type="Gene3D" id="3.40.50.2300">
    <property type="match status" value="2"/>
</dbReference>
<feature type="domain" description="Receptor ligand binding region" evidence="6">
    <location>
        <begin position="64"/>
        <end position="408"/>
    </location>
</feature>
<accession>A0ABU0FFX0</accession>
<evidence type="ECO:0000256" key="1">
    <source>
        <dbReference type="ARBA" id="ARBA00004370"/>
    </source>
</evidence>
<keyword evidence="3" id="KW-0813">Transport</keyword>
<keyword evidence="2" id="KW-0812">Transmembrane</keyword>
<evidence type="ECO:0000313" key="8">
    <source>
        <dbReference type="Proteomes" id="UP001237448"/>
    </source>
</evidence>
<dbReference type="PANTHER" id="PTHR30483:SF6">
    <property type="entry name" value="PERIPLASMIC BINDING PROTEIN OF ABC TRANSPORTER FOR NATURAL AMINO ACIDS"/>
    <property type="match status" value="1"/>
</dbReference>
<evidence type="ECO:0000256" key="5">
    <source>
        <dbReference type="ARBA" id="ARBA00023136"/>
    </source>
</evidence>
<evidence type="ECO:0000256" key="4">
    <source>
        <dbReference type="ARBA" id="ARBA00022989"/>
    </source>
</evidence>
<keyword evidence="5" id="KW-0472">Membrane</keyword>
<protein>
    <submittedName>
        <fullName evidence="7">Branched-chain amino acid transport system substrate-binding protein</fullName>
    </submittedName>
</protein>
<comment type="subcellular location">
    <subcellularLocation>
        <location evidence="1">Membrane</location>
    </subcellularLocation>
</comment>
<dbReference type="EMBL" id="JAUSVK010000001">
    <property type="protein sequence ID" value="MDQ0393503.1"/>
    <property type="molecule type" value="Genomic_DNA"/>
</dbReference>
<sequence>MNSRPGGRCRPFEERKTLMRNTVLGMASLIVAAGVAATPAQADVGIGLVGGITGGTAALAPEMMKSYQFAVKQVNDQGGIKNGEKLIGVVADDGCNAQTGVDAVTKVVNVSQVVGMAGPWCSGVVLAVANSVTIPAGVVLITPAGTSPQITALKDNDLVFRTVPSDEYQGQVLARTLLARGTTKVALSFINNDYGKGLADAFQKEFVAKGGTVAARAAHEENRASYRTDLAQLAKGGADTLVLIDYGDSSGLTVLRESIENDFFKTYVGGEGMKTTATIKTIGSKNLANFYVSSPVSEKSQSLEVFASGFKSAGGDPNATFVSTSYDAVFLLALAIEQTGGDKTKISAALRNLVDAAGESIMPGEWAKAKALIAAGKPISYKGASGTLAFDANGDVPGAYALFKVNGDDFQFVTDMK</sequence>
<evidence type="ECO:0000259" key="6">
    <source>
        <dbReference type="Pfam" id="PF01094"/>
    </source>
</evidence>